<dbReference type="Pfam" id="PF00651">
    <property type="entry name" value="BTB"/>
    <property type="match status" value="1"/>
</dbReference>
<feature type="compositionally biased region" description="Low complexity" evidence="1">
    <location>
        <begin position="14"/>
        <end position="33"/>
    </location>
</feature>
<feature type="region of interest" description="Disordered" evidence="1">
    <location>
        <begin position="92"/>
        <end position="119"/>
    </location>
</feature>
<comment type="caution">
    <text evidence="3">The sequence shown here is derived from an EMBL/GenBank/DDBJ whole genome shotgun (WGS) entry which is preliminary data.</text>
</comment>
<name>A0A261Y7K3_9FUNG</name>
<evidence type="ECO:0000256" key="1">
    <source>
        <dbReference type="SAM" id="MobiDB-lite"/>
    </source>
</evidence>
<sequence length="461" mass="51298">MVRHWTSNKEAMSTRRSSSTPALTTPSPDTPTALPSPPEVYANAMPYVVWPQLQHQSPYVSPVPPATLSQAMLSQGVYAHMIPQVPYANGVMTRHGPVSSHQQEAHNSRRSSASINANPSAATLRRSSASFLAHSYPSPHSPDLPHGETLSNYLYHSGFLAGRYSDITICLRKEQVCVDYKAHRIVLARSPYFSRLLEKEEAENAANERLKITVDLAGTRVTEDSFNLALGHLYGAKSYNSVDFSNAHRVLAAASMLELEDLSNICVSVMLRNIDADNVVNYVIFCEETDYGQSSVAVREGCLHYLTRGLIPELLRRDDKRKEMAASDDADQEMHQADDTNSQTAFEQGTHFYKALLHIISALPFEWFRRVIESESFAMPSDMIRYQFAKDCVSQREASRRAKLKEVSPKVAEDLAVSMGGEENVVLAFGSDEANGRVTIVRKPVKHRKPSKAKTLWKVSA</sequence>
<evidence type="ECO:0000259" key="2">
    <source>
        <dbReference type="PROSITE" id="PS50097"/>
    </source>
</evidence>
<dbReference type="SMART" id="SM00225">
    <property type="entry name" value="BTB"/>
    <property type="match status" value="1"/>
</dbReference>
<evidence type="ECO:0000313" key="4">
    <source>
        <dbReference type="Proteomes" id="UP000242875"/>
    </source>
</evidence>
<dbReference type="PANTHER" id="PTHR47369:SF1">
    <property type="entry name" value="BTB_POZ DOMAIN-CONTAINING PROTEIN"/>
    <property type="match status" value="1"/>
</dbReference>
<dbReference type="PROSITE" id="PS50097">
    <property type="entry name" value="BTB"/>
    <property type="match status" value="1"/>
</dbReference>
<dbReference type="InterPro" id="IPR011333">
    <property type="entry name" value="SKP1/BTB/POZ_sf"/>
</dbReference>
<dbReference type="Proteomes" id="UP000242875">
    <property type="component" value="Unassembled WGS sequence"/>
</dbReference>
<dbReference type="AlphaFoldDB" id="A0A261Y7K3"/>
<feature type="region of interest" description="Disordered" evidence="1">
    <location>
        <begin position="321"/>
        <end position="342"/>
    </location>
</feature>
<gene>
    <name evidence="3" type="ORF">BZG36_00486</name>
</gene>
<feature type="domain" description="BTB" evidence="2">
    <location>
        <begin position="165"/>
        <end position="237"/>
    </location>
</feature>
<dbReference type="EMBL" id="MVBO01000003">
    <property type="protein sequence ID" value="OZJ06561.1"/>
    <property type="molecule type" value="Genomic_DNA"/>
</dbReference>
<reference evidence="3 4" key="1">
    <citation type="journal article" date="2017" name="Mycologia">
        <title>Bifiguratus adelaidae, gen. et sp. nov., a new member of Mucoromycotina in endophytic and soil-dwelling habitats.</title>
        <authorList>
            <person name="Torres-Cruz T.J."/>
            <person name="Billingsley Tobias T.L."/>
            <person name="Almatruk M."/>
            <person name="Hesse C."/>
            <person name="Kuske C.R."/>
            <person name="Desiro A."/>
            <person name="Benucci G.M."/>
            <person name="Bonito G."/>
            <person name="Stajich J.E."/>
            <person name="Dunlap C."/>
            <person name="Arnold A.E."/>
            <person name="Porras-Alfaro A."/>
        </authorList>
    </citation>
    <scope>NUCLEOTIDE SEQUENCE [LARGE SCALE GENOMIC DNA]</scope>
    <source>
        <strain evidence="3 4">AZ0501</strain>
    </source>
</reference>
<evidence type="ECO:0000313" key="3">
    <source>
        <dbReference type="EMBL" id="OZJ06561.1"/>
    </source>
</evidence>
<proteinExistence type="predicted"/>
<accession>A0A261Y7K3</accession>
<dbReference type="InterPro" id="IPR000210">
    <property type="entry name" value="BTB/POZ_dom"/>
</dbReference>
<dbReference type="Gene3D" id="3.30.710.10">
    <property type="entry name" value="Potassium Channel Kv1.1, Chain A"/>
    <property type="match status" value="1"/>
</dbReference>
<dbReference type="OrthoDB" id="6359943at2759"/>
<organism evidence="3 4">
    <name type="scientific">Bifiguratus adelaidae</name>
    <dbReference type="NCBI Taxonomy" id="1938954"/>
    <lineage>
        <taxon>Eukaryota</taxon>
        <taxon>Fungi</taxon>
        <taxon>Fungi incertae sedis</taxon>
        <taxon>Mucoromycota</taxon>
        <taxon>Mucoromycotina</taxon>
        <taxon>Endogonomycetes</taxon>
        <taxon>Endogonales</taxon>
        <taxon>Endogonales incertae sedis</taxon>
        <taxon>Bifiguratus</taxon>
    </lineage>
</organism>
<dbReference type="SUPFAM" id="SSF54695">
    <property type="entry name" value="POZ domain"/>
    <property type="match status" value="1"/>
</dbReference>
<feature type="compositionally biased region" description="Low complexity" evidence="1">
    <location>
        <begin position="110"/>
        <end position="119"/>
    </location>
</feature>
<dbReference type="PANTHER" id="PTHR47369">
    <property type="entry name" value="BTB/POZ DOMAIN-CONTAINING PROTEIN"/>
    <property type="match status" value="1"/>
</dbReference>
<keyword evidence="4" id="KW-1185">Reference proteome</keyword>
<feature type="region of interest" description="Disordered" evidence="1">
    <location>
        <begin position="1"/>
        <end position="38"/>
    </location>
</feature>
<protein>
    <recommendedName>
        <fullName evidence="2">BTB domain-containing protein</fullName>
    </recommendedName>
</protein>